<dbReference type="PIRSF" id="PIRSF001438">
    <property type="entry name" value="4pyrrol_synth_OHMeBilane_synth"/>
    <property type="match status" value="1"/>
</dbReference>
<dbReference type="GO" id="GO:0005737">
    <property type="term" value="C:cytoplasm"/>
    <property type="evidence" value="ECO:0007669"/>
    <property type="project" value="UniProtKB-UniRule"/>
</dbReference>
<evidence type="ECO:0000259" key="9">
    <source>
        <dbReference type="Pfam" id="PF01379"/>
    </source>
</evidence>
<organism evidence="11 12">
    <name type="scientific">Zhenhengia yiwuensis</name>
    <dbReference type="NCBI Taxonomy" id="2763666"/>
    <lineage>
        <taxon>Bacteria</taxon>
        <taxon>Bacillati</taxon>
        <taxon>Bacillota</taxon>
        <taxon>Clostridia</taxon>
        <taxon>Lachnospirales</taxon>
        <taxon>Lachnospiraceae</taxon>
        <taxon>Zhenhengia</taxon>
    </lineage>
</organism>
<comment type="caution">
    <text evidence="11">The sequence shown here is derived from an EMBL/GenBank/DDBJ whole genome shotgun (WGS) entry which is preliminary data.</text>
</comment>
<feature type="modified residue" description="S-(dipyrrolylmethanemethyl)cysteine" evidence="8">
    <location>
        <position position="240"/>
    </location>
</feature>
<proteinExistence type="inferred from homology"/>
<dbReference type="RefSeq" id="WP_177671434.1">
    <property type="nucleotide sequence ID" value="NZ_JACRSY010000003.1"/>
</dbReference>
<comment type="miscellaneous">
    <text evidence="8">The porphobilinogen subunits are added to the dipyrromethane group.</text>
</comment>
<keyword evidence="5 8" id="KW-0808">Transferase</keyword>
<dbReference type="EC" id="2.5.1.61" evidence="8"/>
<dbReference type="SUPFAM" id="SSF54782">
    <property type="entry name" value="Porphobilinogen deaminase (hydroxymethylbilane synthase), C-terminal domain"/>
    <property type="match status" value="1"/>
</dbReference>
<comment type="similarity">
    <text evidence="3 8">Belongs to the HMBS family.</text>
</comment>
<keyword evidence="12" id="KW-1185">Reference proteome</keyword>
<comment type="cofactor">
    <cofactor evidence="8">
        <name>dipyrromethane</name>
        <dbReference type="ChEBI" id="CHEBI:60342"/>
    </cofactor>
    <text evidence="8">Binds 1 dipyrromethane group covalently.</text>
</comment>
<evidence type="ECO:0000313" key="12">
    <source>
        <dbReference type="Proteomes" id="UP000655830"/>
    </source>
</evidence>
<sequence length="301" mass="33556">MKVVVGTRGSKLALTQTEWVVNQLRGCNPEVEFEIKIIKTKGDLIQNVPLDKIGDKGLFVKEIEQQLLDGEIDLAIHSMKDMPSEVCPGLAFTYTPVREDARDVLVLKHPIKSLEELPQGATIGTGSKRRKYQLLNARPDLNIVPIRGNIDTRISKIETENLDGVVLAAAGIKRIGREEEIGYYIPVEIVLPAPAQGALAIEIRENDEKIYDLIRPIEDRLSQMQIEAERAFLDGVEGSCHLPIGAYAELEEERMKLTCLLGDEEGVKMVKEILYRACTTVEEARNLGYEAAKVILEKLQA</sequence>
<dbReference type="FunFam" id="3.40.190.10:FF:000005">
    <property type="entry name" value="Porphobilinogen deaminase"/>
    <property type="match status" value="1"/>
</dbReference>
<dbReference type="InterPro" id="IPR022418">
    <property type="entry name" value="Porphobilinogen_deaminase_C"/>
</dbReference>
<dbReference type="PANTHER" id="PTHR11557">
    <property type="entry name" value="PORPHOBILINOGEN DEAMINASE"/>
    <property type="match status" value="1"/>
</dbReference>
<name>A0A926EFC4_9FIRM</name>
<dbReference type="GO" id="GO:0004418">
    <property type="term" value="F:hydroxymethylbilane synthase activity"/>
    <property type="evidence" value="ECO:0007669"/>
    <property type="project" value="UniProtKB-UniRule"/>
</dbReference>
<evidence type="ECO:0000256" key="6">
    <source>
        <dbReference type="ARBA" id="ARBA00023244"/>
    </source>
</evidence>
<dbReference type="SUPFAM" id="SSF53850">
    <property type="entry name" value="Periplasmic binding protein-like II"/>
    <property type="match status" value="1"/>
</dbReference>
<dbReference type="InterPro" id="IPR022417">
    <property type="entry name" value="Porphobilin_deaminase_N"/>
</dbReference>
<dbReference type="GO" id="GO:0006782">
    <property type="term" value="P:protoporphyrinogen IX biosynthetic process"/>
    <property type="evidence" value="ECO:0007669"/>
    <property type="project" value="UniProtKB-UniRule"/>
</dbReference>
<dbReference type="InterPro" id="IPR000860">
    <property type="entry name" value="HemC"/>
</dbReference>
<evidence type="ECO:0000256" key="5">
    <source>
        <dbReference type="ARBA" id="ARBA00022679"/>
    </source>
</evidence>
<evidence type="ECO:0000256" key="4">
    <source>
        <dbReference type="ARBA" id="ARBA00011245"/>
    </source>
</evidence>
<comment type="subunit">
    <text evidence="4 8">Monomer.</text>
</comment>
<dbReference type="Gene3D" id="3.30.160.40">
    <property type="entry name" value="Porphobilinogen deaminase, C-terminal domain"/>
    <property type="match status" value="1"/>
</dbReference>
<dbReference type="PANTHER" id="PTHR11557:SF0">
    <property type="entry name" value="PORPHOBILINOGEN DEAMINASE"/>
    <property type="match status" value="1"/>
</dbReference>
<accession>A0A926EFC4</accession>
<evidence type="ECO:0000256" key="3">
    <source>
        <dbReference type="ARBA" id="ARBA00005638"/>
    </source>
</evidence>
<evidence type="ECO:0000256" key="2">
    <source>
        <dbReference type="ARBA" id="ARBA00004735"/>
    </source>
</evidence>
<evidence type="ECO:0000256" key="1">
    <source>
        <dbReference type="ARBA" id="ARBA00002869"/>
    </source>
</evidence>
<dbReference type="Gene3D" id="3.40.190.10">
    <property type="entry name" value="Periplasmic binding protein-like II"/>
    <property type="match status" value="2"/>
</dbReference>
<evidence type="ECO:0000259" key="10">
    <source>
        <dbReference type="Pfam" id="PF03900"/>
    </source>
</evidence>
<keyword evidence="6 8" id="KW-0627">Porphyrin biosynthesis</keyword>
<reference evidence="11" key="1">
    <citation type="submission" date="2020-08" db="EMBL/GenBank/DDBJ databases">
        <title>Genome public.</title>
        <authorList>
            <person name="Liu C."/>
            <person name="Sun Q."/>
        </authorList>
    </citation>
    <scope>NUCLEOTIDE SEQUENCE</scope>
    <source>
        <strain evidence="11">NSJ-12</strain>
    </source>
</reference>
<dbReference type="Proteomes" id="UP000655830">
    <property type="component" value="Unassembled WGS sequence"/>
</dbReference>
<dbReference type="InterPro" id="IPR036803">
    <property type="entry name" value="Porphobilinogen_deaminase_C_sf"/>
</dbReference>
<dbReference type="HAMAP" id="MF_00260">
    <property type="entry name" value="Porphobil_deam"/>
    <property type="match status" value="1"/>
</dbReference>
<comment type="catalytic activity">
    <reaction evidence="7 8">
        <text>4 porphobilinogen + H2O = hydroxymethylbilane + 4 NH4(+)</text>
        <dbReference type="Rhea" id="RHEA:13185"/>
        <dbReference type="ChEBI" id="CHEBI:15377"/>
        <dbReference type="ChEBI" id="CHEBI:28938"/>
        <dbReference type="ChEBI" id="CHEBI:57845"/>
        <dbReference type="ChEBI" id="CHEBI:58126"/>
        <dbReference type="EC" id="2.5.1.61"/>
    </reaction>
</comment>
<evidence type="ECO:0000256" key="7">
    <source>
        <dbReference type="ARBA" id="ARBA00048169"/>
    </source>
</evidence>
<dbReference type="Pfam" id="PF01379">
    <property type="entry name" value="Porphobil_deam"/>
    <property type="match status" value="1"/>
</dbReference>
<gene>
    <name evidence="8 11" type="primary">hemC</name>
    <name evidence="11" type="ORF">H8718_03010</name>
</gene>
<dbReference type="EMBL" id="JACRSY010000003">
    <property type="protein sequence ID" value="MBC8578504.1"/>
    <property type="molecule type" value="Genomic_DNA"/>
</dbReference>
<evidence type="ECO:0000313" key="11">
    <source>
        <dbReference type="EMBL" id="MBC8578504.1"/>
    </source>
</evidence>
<comment type="function">
    <text evidence="1 8">Tetrapolymerization of the monopyrrole PBG into the hydroxymethylbilane pre-uroporphyrinogen in several discrete steps.</text>
</comment>
<protein>
    <recommendedName>
        <fullName evidence="8">Porphobilinogen deaminase</fullName>
        <shortName evidence="8">PBG</shortName>
        <ecNumber evidence="8">2.5.1.61</ecNumber>
    </recommendedName>
    <alternativeName>
        <fullName evidence="8">Hydroxymethylbilane synthase</fullName>
        <shortName evidence="8">HMBS</shortName>
    </alternativeName>
    <alternativeName>
        <fullName evidence="8">Pre-uroporphyrinogen synthase</fullName>
    </alternativeName>
</protein>
<dbReference type="FunFam" id="3.40.190.10:FF:000004">
    <property type="entry name" value="Porphobilinogen deaminase"/>
    <property type="match status" value="1"/>
</dbReference>
<feature type="domain" description="Porphobilinogen deaminase C-terminal" evidence="10">
    <location>
        <begin position="225"/>
        <end position="296"/>
    </location>
</feature>
<evidence type="ECO:0000256" key="8">
    <source>
        <dbReference type="HAMAP-Rule" id="MF_00260"/>
    </source>
</evidence>
<comment type="pathway">
    <text evidence="2">Porphyrin-containing compound metabolism; protoporphyrin-IX biosynthesis; coproporphyrinogen-III from 5-aminolevulinate: step 2/4.</text>
</comment>
<feature type="domain" description="Porphobilinogen deaminase N-terminal" evidence="9">
    <location>
        <begin position="3"/>
        <end position="210"/>
    </location>
</feature>
<dbReference type="AlphaFoldDB" id="A0A926EFC4"/>
<dbReference type="Pfam" id="PF03900">
    <property type="entry name" value="Porphobil_deamC"/>
    <property type="match status" value="1"/>
</dbReference>
<dbReference type="PRINTS" id="PR00151">
    <property type="entry name" value="PORPHBDMNASE"/>
</dbReference>
<dbReference type="NCBIfam" id="TIGR00212">
    <property type="entry name" value="hemC"/>
    <property type="match status" value="1"/>
</dbReference>